<keyword evidence="6" id="KW-0999">Mitochondrion inner membrane</keyword>
<feature type="repeat" description="Solcar" evidence="10">
    <location>
        <begin position="86"/>
        <end position="165"/>
    </location>
</feature>
<evidence type="ECO:0000256" key="5">
    <source>
        <dbReference type="ARBA" id="ARBA00022737"/>
    </source>
</evidence>
<dbReference type="GO" id="GO:0005743">
    <property type="term" value="C:mitochondrial inner membrane"/>
    <property type="evidence" value="ECO:0007669"/>
    <property type="project" value="UniProtKB-SubCell"/>
</dbReference>
<evidence type="ECO:0000313" key="13">
    <source>
        <dbReference type="EnsemblProtists" id="EKX38119"/>
    </source>
</evidence>
<dbReference type="PROSITE" id="PS50920">
    <property type="entry name" value="SOLCAR"/>
    <property type="match status" value="3"/>
</dbReference>
<reference evidence="12 14" key="1">
    <citation type="journal article" date="2012" name="Nature">
        <title>Algal genomes reveal evolutionary mosaicism and the fate of nucleomorphs.</title>
        <authorList>
            <consortium name="DOE Joint Genome Institute"/>
            <person name="Curtis B.A."/>
            <person name="Tanifuji G."/>
            <person name="Burki F."/>
            <person name="Gruber A."/>
            <person name="Irimia M."/>
            <person name="Maruyama S."/>
            <person name="Arias M.C."/>
            <person name="Ball S.G."/>
            <person name="Gile G.H."/>
            <person name="Hirakawa Y."/>
            <person name="Hopkins J.F."/>
            <person name="Kuo A."/>
            <person name="Rensing S.A."/>
            <person name="Schmutz J."/>
            <person name="Symeonidi A."/>
            <person name="Elias M."/>
            <person name="Eveleigh R.J."/>
            <person name="Herman E.K."/>
            <person name="Klute M.J."/>
            <person name="Nakayama T."/>
            <person name="Obornik M."/>
            <person name="Reyes-Prieto A."/>
            <person name="Armbrust E.V."/>
            <person name="Aves S.J."/>
            <person name="Beiko R.G."/>
            <person name="Coutinho P."/>
            <person name="Dacks J.B."/>
            <person name="Durnford D.G."/>
            <person name="Fast N.M."/>
            <person name="Green B.R."/>
            <person name="Grisdale C.J."/>
            <person name="Hempel F."/>
            <person name="Henrissat B."/>
            <person name="Hoppner M.P."/>
            <person name="Ishida K."/>
            <person name="Kim E."/>
            <person name="Koreny L."/>
            <person name="Kroth P.G."/>
            <person name="Liu Y."/>
            <person name="Malik S.B."/>
            <person name="Maier U.G."/>
            <person name="McRose D."/>
            <person name="Mock T."/>
            <person name="Neilson J.A."/>
            <person name="Onodera N.T."/>
            <person name="Poole A.M."/>
            <person name="Pritham E.J."/>
            <person name="Richards T.A."/>
            <person name="Rocap G."/>
            <person name="Roy S.W."/>
            <person name="Sarai C."/>
            <person name="Schaack S."/>
            <person name="Shirato S."/>
            <person name="Slamovits C.H."/>
            <person name="Spencer D.F."/>
            <person name="Suzuki S."/>
            <person name="Worden A.Z."/>
            <person name="Zauner S."/>
            <person name="Barry K."/>
            <person name="Bell C."/>
            <person name="Bharti A.K."/>
            <person name="Crow J.A."/>
            <person name="Grimwood J."/>
            <person name="Kramer R."/>
            <person name="Lindquist E."/>
            <person name="Lucas S."/>
            <person name="Salamov A."/>
            <person name="McFadden G.I."/>
            <person name="Lane C.E."/>
            <person name="Keeling P.J."/>
            <person name="Gray M.W."/>
            <person name="Grigoriev I.V."/>
            <person name="Archibald J.M."/>
        </authorList>
    </citation>
    <scope>NUCLEOTIDE SEQUENCE</scope>
    <source>
        <strain evidence="12 14">CCMP2712</strain>
    </source>
</reference>
<evidence type="ECO:0000256" key="8">
    <source>
        <dbReference type="ARBA" id="ARBA00023128"/>
    </source>
</evidence>
<accession>L1IQF6</accession>
<evidence type="ECO:0000256" key="11">
    <source>
        <dbReference type="RuleBase" id="RU000488"/>
    </source>
</evidence>
<keyword evidence="8" id="KW-0496">Mitochondrion</keyword>
<gene>
    <name evidence="12" type="ORF">GUITHDRAFT_77427</name>
</gene>
<keyword evidence="3 11" id="KW-0813">Transport</keyword>
<dbReference type="STRING" id="905079.L1IQF6"/>
<organism evidence="12">
    <name type="scientific">Guillardia theta (strain CCMP2712)</name>
    <name type="common">Cryptophyte</name>
    <dbReference type="NCBI Taxonomy" id="905079"/>
    <lineage>
        <taxon>Eukaryota</taxon>
        <taxon>Cryptophyceae</taxon>
        <taxon>Pyrenomonadales</taxon>
        <taxon>Geminigeraceae</taxon>
        <taxon>Guillardia</taxon>
    </lineage>
</organism>
<reference evidence="14" key="2">
    <citation type="submission" date="2012-11" db="EMBL/GenBank/DDBJ databases">
        <authorList>
            <person name="Kuo A."/>
            <person name="Curtis B.A."/>
            <person name="Tanifuji G."/>
            <person name="Burki F."/>
            <person name="Gruber A."/>
            <person name="Irimia M."/>
            <person name="Maruyama S."/>
            <person name="Arias M.C."/>
            <person name="Ball S.G."/>
            <person name="Gile G.H."/>
            <person name="Hirakawa Y."/>
            <person name="Hopkins J.F."/>
            <person name="Rensing S.A."/>
            <person name="Schmutz J."/>
            <person name="Symeonidi A."/>
            <person name="Elias M."/>
            <person name="Eveleigh R.J."/>
            <person name="Herman E.K."/>
            <person name="Klute M.J."/>
            <person name="Nakayama T."/>
            <person name="Obornik M."/>
            <person name="Reyes-Prieto A."/>
            <person name="Armbrust E.V."/>
            <person name="Aves S.J."/>
            <person name="Beiko R.G."/>
            <person name="Coutinho P."/>
            <person name="Dacks J.B."/>
            <person name="Durnford D.G."/>
            <person name="Fast N.M."/>
            <person name="Green B.R."/>
            <person name="Grisdale C."/>
            <person name="Hempe F."/>
            <person name="Henrissat B."/>
            <person name="Hoppner M.P."/>
            <person name="Ishida K.-I."/>
            <person name="Kim E."/>
            <person name="Koreny L."/>
            <person name="Kroth P.G."/>
            <person name="Liu Y."/>
            <person name="Malik S.-B."/>
            <person name="Maier U.G."/>
            <person name="McRose D."/>
            <person name="Mock T."/>
            <person name="Neilson J.A."/>
            <person name="Onodera N.T."/>
            <person name="Poole A.M."/>
            <person name="Pritham E.J."/>
            <person name="Richards T.A."/>
            <person name="Rocap G."/>
            <person name="Roy S.W."/>
            <person name="Sarai C."/>
            <person name="Schaack S."/>
            <person name="Shirato S."/>
            <person name="Slamovits C.H."/>
            <person name="Spencer D.F."/>
            <person name="Suzuki S."/>
            <person name="Worden A.Z."/>
            <person name="Zauner S."/>
            <person name="Barry K."/>
            <person name="Bell C."/>
            <person name="Bharti A.K."/>
            <person name="Crow J.A."/>
            <person name="Grimwood J."/>
            <person name="Kramer R."/>
            <person name="Lindquist E."/>
            <person name="Lucas S."/>
            <person name="Salamov A."/>
            <person name="McFadden G.I."/>
            <person name="Lane C.E."/>
            <person name="Keeling P.J."/>
            <person name="Gray M.W."/>
            <person name="Grigoriev I.V."/>
            <person name="Archibald J.M."/>
        </authorList>
    </citation>
    <scope>NUCLEOTIDE SEQUENCE</scope>
    <source>
        <strain evidence="14">CCMP2712</strain>
    </source>
</reference>
<dbReference type="HOGENOM" id="CLU_015166_3_0_1"/>
<reference evidence="13" key="3">
    <citation type="submission" date="2016-03" db="UniProtKB">
        <authorList>
            <consortium name="EnsemblProtists"/>
        </authorList>
    </citation>
    <scope>IDENTIFICATION</scope>
</reference>
<comment type="subcellular location">
    <subcellularLocation>
        <location evidence="1">Mitochondrion inner membrane</location>
        <topology evidence="1">Multi-pass membrane protein</topology>
    </subcellularLocation>
</comment>
<evidence type="ECO:0000313" key="14">
    <source>
        <dbReference type="Proteomes" id="UP000011087"/>
    </source>
</evidence>
<protein>
    <recommendedName>
        <fullName evidence="15">Mitochondrial carrier protein</fullName>
    </recommendedName>
</protein>
<evidence type="ECO:0000256" key="4">
    <source>
        <dbReference type="ARBA" id="ARBA00022692"/>
    </source>
</evidence>
<dbReference type="OMA" id="DIWIAGA"/>
<comment type="similarity">
    <text evidence="2 11">Belongs to the mitochondrial carrier (TC 2.A.29) family.</text>
</comment>
<dbReference type="Gene3D" id="1.50.40.10">
    <property type="entry name" value="Mitochondrial carrier domain"/>
    <property type="match status" value="2"/>
</dbReference>
<keyword evidence="4 10" id="KW-0812">Transmembrane</keyword>
<dbReference type="FunFam" id="1.50.40.10:FF:000018">
    <property type="entry name" value="S-adenosylmethionine mitochondrial carrier protein-like"/>
    <property type="match status" value="1"/>
</dbReference>
<dbReference type="KEGG" id="gtt:GUITHDRAFT_77427"/>
<keyword evidence="7" id="KW-1133">Transmembrane helix</keyword>
<evidence type="ECO:0000256" key="3">
    <source>
        <dbReference type="ARBA" id="ARBA00022448"/>
    </source>
</evidence>
<sequence length="267" mass="29222">MSEKDPSFRVALVAGGCAGTSVDVALFPIDTLKTRMQSPQGFYKAGGFKGVYNGMFAAAAGSAPGAALFFSTYETVKVPDSIQNESCYMASSSCGEVAACWIRVPTENVKQKMQAGMYPSTRIAIKGIFEQRGYRGFYVGYFACVLREIPFSFIQFPVYETLKKRWSEWQGRDVTPIQSALCGSIGGGFSAATTTPFDVVKTRLMLGRDREGTQYNGMLNAIFRIYAEGGVKKFFTGIVPRTVWIGLGGCVFFGSYESVKELLLDMM</sequence>
<dbReference type="PANTHER" id="PTHR45667">
    <property type="entry name" value="S-ADENOSYLMETHIONINE MITOCHONDRIAL CARRIER PROTEIN"/>
    <property type="match status" value="1"/>
</dbReference>
<feature type="repeat" description="Solcar" evidence="10">
    <location>
        <begin position="6"/>
        <end position="79"/>
    </location>
</feature>
<dbReference type="Pfam" id="PF00153">
    <property type="entry name" value="Mito_carr"/>
    <property type="match status" value="3"/>
</dbReference>
<dbReference type="InterPro" id="IPR018108">
    <property type="entry name" value="MCP_transmembrane"/>
</dbReference>
<dbReference type="SUPFAM" id="SSF103506">
    <property type="entry name" value="Mitochondrial carrier"/>
    <property type="match status" value="1"/>
</dbReference>
<dbReference type="eggNOG" id="KOG0768">
    <property type="taxonomic scope" value="Eukaryota"/>
</dbReference>
<feature type="repeat" description="Solcar" evidence="10">
    <location>
        <begin position="174"/>
        <end position="262"/>
    </location>
</feature>
<evidence type="ECO:0000256" key="9">
    <source>
        <dbReference type="ARBA" id="ARBA00023136"/>
    </source>
</evidence>
<keyword evidence="5" id="KW-0677">Repeat</keyword>
<dbReference type="EnsemblProtists" id="EKX38119">
    <property type="protein sequence ID" value="EKX38119"/>
    <property type="gene ID" value="GUITHDRAFT_77427"/>
</dbReference>
<evidence type="ECO:0000256" key="7">
    <source>
        <dbReference type="ARBA" id="ARBA00022989"/>
    </source>
</evidence>
<dbReference type="GeneID" id="17294946"/>
<dbReference type="OrthoDB" id="276989at2759"/>
<evidence type="ECO:0000313" key="12">
    <source>
        <dbReference type="EMBL" id="EKX38119.1"/>
    </source>
</evidence>
<dbReference type="EMBL" id="JH993051">
    <property type="protein sequence ID" value="EKX38119.1"/>
    <property type="molecule type" value="Genomic_DNA"/>
</dbReference>
<dbReference type="AlphaFoldDB" id="L1IQF6"/>
<evidence type="ECO:0000256" key="6">
    <source>
        <dbReference type="ARBA" id="ARBA00022792"/>
    </source>
</evidence>
<name>L1IQF6_GUITC</name>
<dbReference type="InterPro" id="IPR023395">
    <property type="entry name" value="MCP_dom_sf"/>
</dbReference>
<keyword evidence="14" id="KW-1185">Reference proteome</keyword>
<evidence type="ECO:0000256" key="2">
    <source>
        <dbReference type="ARBA" id="ARBA00006375"/>
    </source>
</evidence>
<dbReference type="PaxDb" id="55529-EKX38119"/>
<evidence type="ECO:0000256" key="10">
    <source>
        <dbReference type="PROSITE-ProRule" id="PRU00282"/>
    </source>
</evidence>
<dbReference type="Proteomes" id="UP000011087">
    <property type="component" value="Unassembled WGS sequence"/>
</dbReference>
<evidence type="ECO:0008006" key="15">
    <source>
        <dbReference type="Google" id="ProtNLM"/>
    </source>
</evidence>
<proteinExistence type="inferred from homology"/>
<dbReference type="RefSeq" id="XP_005825099.1">
    <property type="nucleotide sequence ID" value="XM_005825042.1"/>
</dbReference>
<keyword evidence="9 10" id="KW-0472">Membrane</keyword>
<evidence type="ECO:0000256" key="1">
    <source>
        <dbReference type="ARBA" id="ARBA00004448"/>
    </source>
</evidence>